<keyword evidence="2" id="KW-1185">Reference proteome</keyword>
<dbReference type="InterPro" id="IPR021842">
    <property type="entry name" value="DUF3435"/>
</dbReference>
<dbReference type="EMBL" id="LGTZ01000052">
    <property type="protein sequence ID" value="OJD27897.1"/>
    <property type="molecule type" value="Genomic_DNA"/>
</dbReference>
<gene>
    <name evidence="1" type="ORF">ACJ73_00690</name>
</gene>
<evidence type="ECO:0000313" key="2">
    <source>
        <dbReference type="Proteomes" id="UP000242791"/>
    </source>
</evidence>
<organism evidence="1 2">
    <name type="scientific">Blastomyces percursus</name>
    <dbReference type="NCBI Taxonomy" id="1658174"/>
    <lineage>
        <taxon>Eukaryota</taxon>
        <taxon>Fungi</taxon>
        <taxon>Dikarya</taxon>
        <taxon>Ascomycota</taxon>
        <taxon>Pezizomycotina</taxon>
        <taxon>Eurotiomycetes</taxon>
        <taxon>Eurotiomycetidae</taxon>
        <taxon>Onygenales</taxon>
        <taxon>Ajellomycetaceae</taxon>
        <taxon>Blastomyces</taxon>
    </lineage>
</organism>
<dbReference type="VEuPathDB" id="FungiDB:ACJ73_00690"/>
<comment type="caution">
    <text evidence="1">The sequence shown here is derived from an EMBL/GenBank/DDBJ whole genome shotgun (WGS) entry which is preliminary data.</text>
</comment>
<sequence>MRQEFFATIDTIEIERQLLGFSISEELKTDDEDKIQFVFEERARLARNDV</sequence>
<proteinExistence type="predicted"/>
<accession>A0A1J9QHE9</accession>
<dbReference type="STRING" id="1658174.A0A1J9QHE9"/>
<dbReference type="OrthoDB" id="10443662at2759"/>
<name>A0A1J9QHE9_9EURO</name>
<dbReference type="Pfam" id="PF11917">
    <property type="entry name" value="DUF3435"/>
    <property type="match status" value="1"/>
</dbReference>
<protein>
    <submittedName>
        <fullName evidence="1">Uncharacterized protein</fullName>
    </submittedName>
</protein>
<evidence type="ECO:0000313" key="1">
    <source>
        <dbReference type="EMBL" id="OJD27897.1"/>
    </source>
</evidence>
<dbReference type="Proteomes" id="UP000242791">
    <property type="component" value="Unassembled WGS sequence"/>
</dbReference>
<reference evidence="1 2" key="1">
    <citation type="submission" date="2015-08" db="EMBL/GenBank/DDBJ databases">
        <title>Emmonsia species relationships and genome sequence.</title>
        <authorList>
            <person name="Cuomo C.A."/>
            <person name="Schwartz I.S."/>
            <person name="Kenyon C."/>
            <person name="De Hoog G.S."/>
            <person name="Govender N.P."/>
            <person name="Botha A."/>
            <person name="Moreno L."/>
            <person name="De Vries M."/>
            <person name="Munoz J.F."/>
            <person name="Stielow J.B."/>
        </authorList>
    </citation>
    <scope>NUCLEOTIDE SEQUENCE [LARGE SCALE GENOMIC DNA]</scope>
    <source>
        <strain evidence="1 2">EI222</strain>
    </source>
</reference>
<dbReference type="AlphaFoldDB" id="A0A1J9QHE9"/>